<dbReference type="PANTHER" id="PTHR43685">
    <property type="entry name" value="GLYCOSYLTRANSFERASE"/>
    <property type="match status" value="1"/>
</dbReference>
<dbReference type="AlphaFoldDB" id="A0A7U3ZHP8"/>
<dbReference type="InterPro" id="IPR029044">
    <property type="entry name" value="Nucleotide-diphossugar_trans"/>
</dbReference>
<keyword evidence="2" id="KW-0808">Transferase</keyword>
<reference evidence="2 3" key="2">
    <citation type="journal article" date="2012" name="Stand. Genomic Sci.">
        <title>Complete genome sequence of the aquatic bacterium Runella slithyformis type strain (LSU 4(T)).</title>
        <authorList>
            <person name="Copeland A."/>
            <person name="Zhang X."/>
            <person name="Misra M."/>
            <person name="Lapidus A."/>
            <person name="Nolan M."/>
            <person name="Lucas S."/>
            <person name="Deshpande S."/>
            <person name="Cheng J.F."/>
            <person name="Tapia R."/>
            <person name="Goodwin L.A."/>
            <person name="Pitluck S."/>
            <person name="Liolios K."/>
            <person name="Pagani I."/>
            <person name="Ivanova N."/>
            <person name="Mikhailova N."/>
            <person name="Pati A."/>
            <person name="Chen A."/>
            <person name="Palaniappan K."/>
            <person name="Land M."/>
            <person name="Hauser L."/>
            <person name="Pan C."/>
            <person name="Jeffries C.D."/>
            <person name="Detter J.C."/>
            <person name="Brambilla E.M."/>
            <person name="Rohde M."/>
            <person name="Djao O.D."/>
            <person name="Goker M."/>
            <person name="Sikorski J."/>
            <person name="Tindall B.J."/>
            <person name="Woyke T."/>
            <person name="Bristow J."/>
            <person name="Eisen J.A."/>
            <person name="Markowitz V."/>
            <person name="Hugenholtz P."/>
            <person name="Kyrpides N.C."/>
            <person name="Klenk H.P."/>
            <person name="Mavromatis K."/>
        </authorList>
    </citation>
    <scope>NUCLEOTIDE SEQUENCE [LARGE SCALE GENOMIC DNA]</scope>
    <source>
        <strain evidence="3">ATCC 29530 / DSM 19594 / LMG 11500 / NCIMB 11436 / LSU 4</strain>
    </source>
</reference>
<dbReference type="EMBL" id="CP002859">
    <property type="protein sequence ID" value="AEI47380.1"/>
    <property type="molecule type" value="Genomic_DNA"/>
</dbReference>
<accession>A0A7U3ZHP8</accession>
<evidence type="ECO:0000313" key="2">
    <source>
        <dbReference type="EMBL" id="AEI47380.1"/>
    </source>
</evidence>
<evidence type="ECO:0000313" key="3">
    <source>
        <dbReference type="Proteomes" id="UP000000493"/>
    </source>
</evidence>
<dbReference type="Gene3D" id="3.90.550.10">
    <property type="entry name" value="Spore Coat Polysaccharide Biosynthesis Protein SpsA, Chain A"/>
    <property type="match status" value="1"/>
</dbReference>
<gene>
    <name evidence="2" type="ordered locus">Runsl_0945</name>
</gene>
<organism evidence="2 3">
    <name type="scientific">Runella slithyformis (strain ATCC 29530 / DSM 19594 / LMG 11500 / NCIMB 11436 / LSU 4)</name>
    <dbReference type="NCBI Taxonomy" id="761193"/>
    <lineage>
        <taxon>Bacteria</taxon>
        <taxon>Pseudomonadati</taxon>
        <taxon>Bacteroidota</taxon>
        <taxon>Cytophagia</taxon>
        <taxon>Cytophagales</taxon>
        <taxon>Spirosomataceae</taxon>
        <taxon>Runella</taxon>
    </lineage>
</organism>
<name>A0A7U3ZHP8_RUNSL</name>
<protein>
    <submittedName>
        <fullName evidence="2">Glycosyl transferase family 2</fullName>
    </submittedName>
</protein>
<sequence>MSTNKSLISVALCTYNGDRFLWEQLQSLALQTQLPDELVVYDDHSSDHTIDLLNKFAQTVPFKVRIFVNEQPLGVTKNFEKALTACKGDILFLCDQDDRWAPEKIARMTQFLEQNPSLNVVFSDAALINEKGESLSTGFWQIVRLHPPQLEQWQRGESIKVMLIGNRVAGCTMALRKSFLHQLVPFPDDIPEFLHDTWIAFTASILDQIRYIPERLVNYRQHAAQQVGTQPKNLRPLSFRQRLVRPHQLKLIPYQQRQRELLTLYKHLQRVIPEGHKNLKIVEEKLRFLTVRANLPNNRVLRIVPVLKEWIRGNYHYFADQDATAIGIFMTALGDVLE</sequence>
<dbReference type="Proteomes" id="UP000000493">
    <property type="component" value="Chromosome"/>
</dbReference>
<proteinExistence type="predicted"/>
<evidence type="ECO:0000259" key="1">
    <source>
        <dbReference type="Pfam" id="PF00535"/>
    </source>
</evidence>
<dbReference type="Pfam" id="PF00535">
    <property type="entry name" value="Glycos_transf_2"/>
    <property type="match status" value="1"/>
</dbReference>
<dbReference type="RefSeq" id="WP_013926699.1">
    <property type="nucleotide sequence ID" value="NC_015703.1"/>
</dbReference>
<dbReference type="InterPro" id="IPR050834">
    <property type="entry name" value="Glycosyltransf_2"/>
</dbReference>
<dbReference type="KEGG" id="rsi:Runsl_0945"/>
<dbReference type="CDD" id="cd04196">
    <property type="entry name" value="GT_2_like_d"/>
    <property type="match status" value="1"/>
</dbReference>
<keyword evidence="3" id="KW-1185">Reference proteome</keyword>
<dbReference type="InterPro" id="IPR001173">
    <property type="entry name" value="Glyco_trans_2-like"/>
</dbReference>
<feature type="domain" description="Glycosyltransferase 2-like" evidence="1">
    <location>
        <begin position="9"/>
        <end position="143"/>
    </location>
</feature>
<dbReference type="PANTHER" id="PTHR43685:SF11">
    <property type="entry name" value="GLYCOSYLTRANSFERASE TAGX-RELATED"/>
    <property type="match status" value="1"/>
</dbReference>
<reference evidence="3" key="1">
    <citation type="submission" date="2011-06" db="EMBL/GenBank/DDBJ databases">
        <title>The complete genome of chromosome of Runella slithyformis DSM 19594.</title>
        <authorList>
            <consortium name="US DOE Joint Genome Institute (JGI-PGF)"/>
            <person name="Lucas S."/>
            <person name="Han J."/>
            <person name="Lapidus A."/>
            <person name="Bruce D."/>
            <person name="Goodwin L."/>
            <person name="Pitluck S."/>
            <person name="Peters L."/>
            <person name="Kyrpides N."/>
            <person name="Mavromatis K."/>
            <person name="Ivanova N."/>
            <person name="Ovchinnikova G."/>
            <person name="Zhang X."/>
            <person name="Misra M."/>
            <person name="Detter J.C."/>
            <person name="Tapia R."/>
            <person name="Han C."/>
            <person name="Land M."/>
            <person name="Hauser L."/>
            <person name="Markowitz V."/>
            <person name="Cheng J.-F."/>
            <person name="Hugenholtz P."/>
            <person name="Woyke T."/>
            <person name="Wu D."/>
            <person name="Tindall B."/>
            <person name="Faehrich R."/>
            <person name="Brambilla E."/>
            <person name="Klenk H.-P."/>
            <person name="Eisen J.A."/>
        </authorList>
    </citation>
    <scope>NUCLEOTIDE SEQUENCE [LARGE SCALE GENOMIC DNA]</scope>
    <source>
        <strain evidence="3">ATCC 29530 / DSM 19594 / LMG 11500 / NCIMB 11436 / LSU 4</strain>
    </source>
</reference>
<dbReference type="GO" id="GO:0016740">
    <property type="term" value="F:transferase activity"/>
    <property type="evidence" value="ECO:0007669"/>
    <property type="project" value="UniProtKB-KW"/>
</dbReference>
<dbReference type="SUPFAM" id="SSF53448">
    <property type="entry name" value="Nucleotide-diphospho-sugar transferases"/>
    <property type="match status" value="1"/>
</dbReference>